<dbReference type="RefSeq" id="WP_122014388.1">
    <property type="nucleotide sequence ID" value="NZ_CP033169.1"/>
</dbReference>
<organism evidence="1 2">
    <name type="scientific">Biomaibacter acetigenes</name>
    <dbReference type="NCBI Taxonomy" id="2316383"/>
    <lineage>
        <taxon>Bacteria</taxon>
        <taxon>Bacillati</taxon>
        <taxon>Bacillota</taxon>
        <taxon>Clostridia</taxon>
        <taxon>Thermosediminibacterales</taxon>
        <taxon>Tepidanaerobacteraceae</taxon>
        <taxon>Biomaibacter</taxon>
    </lineage>
</organism>
<accession>A0A3G2R422</accession>
<dbReference type="AlphaFoldDB" id="A0A3G2R422"/>
<proteinExistence type="predicted"/>
<dbReference type="Pfam" id="PF09579">
    <property type="entry name" value="Spore_YtfJ"/>
    <property type="match status" value="1"/>
</dbReference>
<evidence type="ECO:0008006" key="3">
    <source>
        <dbReference type="Google" id="ProtNLM"/>
    </source>
</evidence>
<protein>
    <recommendedName>
        <fullName evidence="3">Sporulation protein YtfJ</fullName>
    </recommendedName>
</protein>
<dbReference type="KEGG" id="bacg:D2962_05435"/>
<name>A0A3G2R422_9FIRM</name>
<sequence length="85" mass="9214">MELKKNDLIDKVIMGPPKIVNDITFIPILSVTFGCFESFGAGFGASICPKAFVVIDKDGNISFYNLIPGENPVDMINAVSNNCDE</sequence>
<dbReference type="InterPro" id="IPR014229">
    <property type="entry name" value="Spore_YtfJ"/>
</dbReference>
<gene>
    <name evidence="1" type="ORF">D2962_05435</name>
</gene>
<keyword evidence="2" id="KW-1185">Reference proteome</keyword>
<reference evidence="1 2" key="1">
    <citation type="submission" date="2018-10" db="EMBL/GenBank/DDBJ databases">
        <authorList>
            <person name="Zhang X."/>
        </authorList>
    </citation>
    <scope>NUCLEOTIDE SEQUENCE [LARGE SCALE GENOMIC DNA]</scope>
    <source>
        <strain evidence="1 2">SK-G1</strain>
    </source>
</reference>
<evidence type="ECO:0000313" key="1">
    <source>
        <dbReference type="EMBL" id="AYO30129.1"/>
    </source>
</evidence>
<dbReference type="EMBL" id="CP033169">
    <property type="protein sequence ID" value="AYO30129.1"/>
    <property type="molecule type" value="Genomic_DNA"/>
</dbReference>
<dbReference type="Proteomes" id="UP000280960">
    <property type="component" value="Chromosome"/>
</dbReference>
<dbReference type="PROSITE" id="PS51257">
    <property type="entry name" value="PROKAR_LIPOPROTEIN"/>
    <property type="match status" value="1"/>
</dbReference>
<evidence type="ECO:0000313" key="2">
    <source>
        <dbReference type="Proteomes" id="UP000280960"/>
    </source>
</evidence>